<proteinExistence type="predicted"/>
<feature type="transmembrane region" description="Helical" evidence="1">
    <location>
        <begin position="45"/>
        <end position="63"/>
    </location>
</feature>
<reference evidence="2 3" key="1">
    <citation type="submission" date="2018-11" db="EMBL/GenBank/DDBJ databases">
        <title>Species Designations Belie Phenotypic and Genotypic Heterogeneity in Oral Streptococci.</title>
        <authorList>
            <person name="Velsko I."/>
        </authorList>
    </citation>
    <scope>NUCLEOTIDE SEQUENCE [LARGE SCALE GENOMIC DNA]</scope>
    <source>
        <strain evidence="2 3">KLC02</strain>
    </source>
</reference>
<evidence type="ECO:0000256" key="1">
    <source>
        <dbReference type="SAM" id="Phobius"/>
    </source>
</evidence>
<sequence>MEVEVVLTHNKKAKAQLLDLLYNHYEVTPETIIVNNSDVSSIKKYYFYNIFLLTFNDFYSIIIL</sequence>
<evidence type="ECO:0000313" key="2">
    <source>
        <dbReference type="EMBL" id="RSJ22636.1"/>
    </source>
</evidence>
<organism evidence="2 3">
    <name type="scientific">Streptococcus intermedius</name>
    <dbReference type="NCBI Taxonomy" id="1338"/>
    <lineage>
        <taxon>Bacteria</taxon>
        <taxon>Bacillati</taxon>
        <taxon>Bacillota</taxon>
        <taxon>Bacilli</taxon>
        <taxon>Lactobacillales</taxon>
        <taxon>Streptococcaceae</taxon>
        <taxon>Streptococcus</taxon>
        <taxon>Streptococcus anginosus group</taxon>
    </lineage>
</organism>
<evidence type="ECO:0000313" key="3">
    <source>
        <dbReference type="Proteomes" id="UP000267137"/>
    </source>
</evidence>
<dbReference type="Proteomes" id="UP000267137">
    <property type="component" value="Unassembled WGS sequence"/>
</dbReference>
<dbReference type="AlphaFoldDB" id="A0AAE8KB99"/>
<comment type="caution">
    <text evidence="2">The sequence shown here is derived from an EMBL/GenBank/DDBJ whole genome shotgun (WGS) entry which is preliminary data.</text>
</comment>
<dbReference type="EMBL" id="RJOO01000004">
    <property type="protein sequence ID" value="RSJ22636.1"/>
    <property type="molecule type" value="Genomic_DNA"/>
</dbReference>
<gene>
    <name evidence="2" type="ORF">D8827_07005</name>
</gene>
<keyword evidence="1" id="KW-0472">Membrane</keyword>
<keyword evidence="1" id="KW-0812">Transmembrane</keyword>
<accession>A0AAE8KB99</accession>
<protein>
    <submittedName>
        <fullName evidence="2">Uncharacterized protein</fullName>
    </submittedName>
</protein>
<name>A0AAE8KB99_STRIT</name>
<keyword evidence="1" id="KW-1133">Transmembrane helix</keyword>